<dbReference type="PANTHER" id="PTHR46401:SF2">
    <property type="entry name" value="GLYCOSYLTRANSFERASE WBBK-RELATED"/>
    <property type="match status" value="1"/>
</dbReference>
<keyword evidence="5" id="KW-1185">Reference proteome</keyword>
<protein>
    <submittedName>
        <fullName evidence="3">Glycosyl transferases group 1</fullName>
    </submittedName>
</protein>
<feature type="domain" description="Glycosyl transferase family 1" evidence="2">
    <location>
        <begin position="189"/>
        <end position="330"/>
    </location>
</feature>
<dbReference type="GO" id="GO:0016757">
    <property type="term" value="F:glycosyltransferase activity"/>
    <property type="evidence" value="ECO:0007669"/>
    <property type="project" value="InterPro"/>
</dbReference>
<dbReference type="Proteomes" id="UP000044625">
    <property type="component" value="Unassembled WGS sequence"/>
</dbReference>
<dbReference type="Proteomes" id="UP000045840">
    <property type="component" value="Unassembled WGS sequence"/>
</dbReference>
<reference evidence="6" key="3">
    <citation type="submission" date="2015-03" db="EMBL/GenBank/DDBJ databases">
        <authorList>
            <consortium name="Pathogen Informatics"/>
        </authorList>
    </citation>
    <scope>NUCLEOTIDE SEQUENCE [LARGE SCALE GENOMIC DNA]</scope>
    <source>
        <strain evidence="6">A125KOH2</strain>
    </source>
</reference>
<evidence type="ECO:0000259" key="2">
    <source>
        <dbReference type="Pfam" id="PF00534"/>
    </source>
</evidence>
<evidence type="ECO:0000313" key="3">
    <source>
        <dbReference type="EMBL" id="CNH13076.1"/>
    </source>
</evidence>
<name>A0A0T9NIQ2_9GAMM</name>
<evidence type="ECO:0000313" key="6">
    <source>
        <dbReference type="Proteomes" id="UP000045840"/>
    </source>
</evidence>
<dbReference type="InterPro" id="IPR001296">
    <property type="entry name" value="Glyco_trans_1"/>
</dbReference>
<evidence type="ECO:0000256" key="1">
    <source>
        <dbReference type="ARBA" id="ARBA00022679"/>
    </source>
</evidence>
<proteinExistence type="predicted"/>
<organism evidence="3 6">
    <name type="scientific">Yersinia pekkanenii</name>
    <dbReference type="NCBI Taxonomy" id="1288385"/>
    <lineage>
        <taxon>Bacteria</taxon>
        <taxon>Pseudomonadati</taxon>
        <taxon>Pseudomonadota</taxon>
        <taxon>Gammaproteobacteria</taxon>
        <taxon>Enterobacterales</taxon>
        <taxon>Yersiniaceae</taxon>
        <taxon>Yersinia</taxon>
    </lineage>
</organism>
<reference evidence="3" key="2">
    <citation type="submission" date="2015-03" db="EMBL/GenBank/DDBJ databases">
        <authorList>
            <person name="Murphy D."/>
        </authorList>
    </citation>
    <scope>NUCLEOTIDE SEQUENCE [LARGE SCALE GENOMIC DNA]</scope>
    <source>
        <strain evidence="3">A125KOH2</strain>
    </source>
</reference>
<dbReference type="EMBL" id="CWJL01000005">
    <property type="protein sequence ID" value="CRY65432.1"/>
    <property type="molecule type" value="Genomic_DNA"/>
</dbReference>
<sequence>MLLVNASNLYIGGGLQVGVSVIEEFTALKVNFIAAVSPPIFEQLSGQSRELCEVIESTPSGIFNFSARKKLDDLVKKHHIIDVFTVFGPSYWNPKVKNHLVGFAQAWLIYDTSLIFKKLLLKDKIKILILSFVQPYFFKHNSTKLVTETDDVKLHVRETFNIVAENVFTISNTVSAVFYDPNNFDREILTRLPKKNDDIWLLTISHDYPHKNLGIITELIKVLPSRYKFILTVGDEFKERIPLALKNRVITLGKVNSTQCPPLYQVCDALFLPTLLECFSASYVEAMYMEKTIFTSDRDFAKTICGEAAYYFDPLDSINIAKTISQAYLNFSLMDEKRLIGKEIISKLPLARERAEGYLSILYGN</sequence>
<keyword evidence="1 3" id="KW-0808">Transferase</keyword>
<evidence type="ECO:0000313" key="4">
    <source>
        <dbReference type="EMBL" id="CRY65432.1"/>
    </source>
</evidence>
<dbReference type="PANTHER" id="PTHR46401">
    <property type="entry name" value="GLYCOSYLTRANSFERASE WBBK-RELATED"/>
    <property type="match status" value="1"/>
</dbReference>
<dbReference type="Pfam" id="PF00534">
    <property type="entry name" value="Glycos_transf_1"/>
    <property type="match status" value="1"/>
</dbReference>
<dbReference type="EMBL" id="CQAZ01000003">
    <property type="protein sequence ID" value="CNH13076.1"/>
    <property type="molecule type" value="Genomic_DNA"/>
</dbReference>
<reference evidence="4 5" key="1">
    <citation type="submission" date="2015-03" db="EMBL/GenBank/DDBJ databases">
        <authorList>
            <consortium name="Pathogen Informatics"/>
            <person name="Murphy D."/>
        </authorList>
    </citation>
    <scope>NUCLEOTIDE SEQUENCE [LARGE SCALE GENOMIC DNA]</scope>
    <source>
        <strain evidence="4">Type strain: CIP110230</strain>
        <strain evidence="5">type strain: CIP110230</strain>
    </source>
</reference>
<dbReference type="SUPFAM" id="SSF53756">
    <property type="entry name" value="UDP-Glycosyltransferase/glycogen phosphorylase"/>
    <property type="match status" value="1"/>
</dbReference>
<dbReference type="AlphaFoldDB" id="A0A0T9NIQ2"/>
<dbReference type="Gene3D" id="3.40.50.2000">
    <property type="entry name" value="Glycogen Phosphorylase B"/>
    <property type="match status" value="1"/>
</dbReference>
<dbReference type="STRING" id="1288385.ERS137968_01320"/>
<evidence type="ECO:0000313" key="5">
    <source>
        <dbReference type="Proteomes" id="UP000044625"/>
    </source>
</evidence>
<gene>
    <name evidence="3" type="ORF">ERS008529_00412</name>
    <name evidence="4" type="ORF">ERS137968_01320</name>
</gene>
<accession>A0A0T9NIQ2</accession>